<dbReference type="CDD" id="cd01127">
    <property type="entry name" value="TrwB_TraG_TraD_VirD4"/>
    <property type="match status" value="2"/>
</dbReference>
<dbReference type="KEGG" id="rlc:K227x_59170"/>
<evidence type="ECO:0000256" key="2">
    <source>
        <dbReference type="ARBA" id="ARBA00008806"/>
    </source>
</evidence>
<evidence type="ECO:0000313" key="9">
    <source>
        <dbReference type="Proteomes" id="UP000318538"/>
    </source>
</evidence>
<dbReference type="Proteomes" id="UP000318538">
    <property type="component" value="Chromosome"/>
</dbReference>
<feature type="region of interest" description="Disordered" evidence="7">
    <location>
        <begin position="1"/>
        <end position="21"/>
    </location>
</feature>
<evidence type="ECO:0000256" key="3">
    <source>
        <dbReference type="ARBA" id="ARBA00022475"/>
    </source>
</evidence>
<evidence type="ECO:0000256" key="1">
    <source>
        <dbReference type="ARBA" id="ARBA00004651"/>
    </source>
</evidence>
<evidence type="ECO:0000256" key="7">
    <source>
        <dbReference type="SAM" id="MobiDB-lite"/>
    </source>
</evidence>
<evidence type="ECO:0000256" key="6">
    <source>
        <dbReference type="ARBA" id="ARBA00023136"/>
    </source>
</evidence>
<evidence type="ECO:0000313" key="8">
    <source>
        <dbReference type="EMBL" id="QDT07490.1"/>
    </source>
</evidence>
<evidence type="ECO:0000256" key="4">
    <source>
        <dbReference type="ARBA" id="ARBA00022692"/>
    </source>
</evidence>
<keyword evidence="6" id="KW-0472">Membrane</keyword>
<dbReference type="SUPFAM" id="SSF52540">
    <property type="entry name" value="P-loop containing nucleoside triphosphate hydrolases"/>
    <property type="match status" value="1"/>
</dbReference>
<dbReference type="GO" id="GO:0005886">
    <property type="term" value="C:plasma membrane"/>
    <property type="evidence" value="ECO:0007669"/>
    <property type="project" value="UniProtKB-SubCell"/>
</dbReference>
<sequence length="514" mass="56850">MIDLHDGLPRGRHAKHVGVPPQSYFEPTSNLRATESLSFNPYDNQASKWFLGVCDAKIVSGQRLRDGRANRYAMGGQGCGLGDDRHLVLIAGSRSGKGRSVLIPNLICLPGSTSILCLDPKGDLAKYTARYRADGLGQRVGVLDPFGVSGPATERFRIAFNPLSLLDPENRQTFIPNAKLIADSLIVSGDHQDRHWDETAKQILSGLCAHVRTHERYQSARDLVTVWQLVAELATRDPDNPHQYWLQQEMQHSDAASGMISNAARQFYDRTGGEFSSVLSNLRRHTDWIGIECMQDCLSGESIDLRDLKRDSITIYSALPAMRMGDLSGWNRLLVQLSLAAHEEVQIQSGDSTVMMLDEFNVLGHLACLETAAAQIAGLGVKIVAVIQDLGQLQSKYPKSWETFIANAGALQIFGLADQTSLEYASKRLGQATCVTRSTNAPSFDQATQQAATGESWSLSVHPLLDPEELGRSFSRDDKLLRQLILRPGFRPAILQRAFYDKHEFFAGRFDDAR</sequence>
<name>A0A517NK44_9BACT</name>
<dbReference type="AlphaFoldDB" id="A0A517NK44"/>
<comment type="subcellular location">
    <subcellularLocation>
        <location evidence="1">Cell membrane</location>
        <topology evidence="1">Multi-pass membrane protein</topology>
    </subcellularLocation>
</comment>
<dbReference type="InterPro" id="IPR051539">
    <property type="entry name" value="T4SS-coupling_protein"/>
</dbReference>
<keyword evidence="5" id="KW-1133">Transmembrane helix</keyword>
<dbReference type="EMBL" id="CP036525">
    <property type="protein sequence ID" value="QDT07490.1"/>
    <property type="molecule type" value="Genomic_DNA"/>
</dbReference>
<keyword evidence="4" id="KW-0812">Transmembrane</keyword>
<dbReference type="PANTHER" id="PTHR37937">
    <property type="entry name" value="CONJUGATIVE TRANSFER: DNA TRANSPORT"/>
    <property type="match status" value="1"/>
</dbReference>
<reference evidence="8 9" key="1">
    <citation type="submission" date="2019-02" db="EMBL/GenBank/DDBJ databases">
        <title>Deep-cultivation of Planctomycetes and their phenomic and genomic characterization uncovers novel biology.</title>
        <authorList>
            <person name="Wiegand S."/>
            <person name="Jogler M."/>
            <person name="Boedeker C."/>
            <person name="Pinto D."/>
            <person name="Vollmers J."/>
            <person name="Rivas-Marin E."/>
            <person name="Kohn T."/>
            <person name="Peeters S.H."/>
            <person name="Heuer A."/>
            <person name="Rast P."/>
            <person name="Oberbeckmann S."/>
            <person name="Bunk B."/>
            <person name="Jeske O."/>
            <person name="Meyerdierks A."/>
            <person name="Storesund J.E."/>
            <person name="Kallscheuer N."/>
            <person name="Luecker S."/>
            <person name="Lage O.M."/>
            <person name="Pohl T."/>
            <person name="Merkel B.J."/>
            <person name="Hornburger P."/>
            <person name="Mueller R.-W."/>
            <person name="Bruemmer F."/>
            <person name="Labrenz M."/>
            <person name="Spormann A.M."/>
            <person name="Op den Camp H."/>
            <person name="Overmann J."/>
            <person name="Amann R."/>
            <person name="Jetten M.S.M."/>
            <person name="Mascher T."/>
            <person name="Medema M.H."/>
            <person name="Devos D.P."/>
            <person name="Kaster A.-K."/>
            <person name="Ovreas L."/>
            <person name="Rohde M."/>
            <person name="Galperin M.Y."/>
            <person name="Jogler C."/>
        </authorList>
    </citation>
    <scope>NUCLEOTIDE SEQUENCE [LARGE SCALE GENOMIC DNA]</scope>
    <source>
        <strain evidence="8 9">K22_7</strain>
    </source>
</reference>
<comment type="similarity">
    <text evidence="2">Belongs to the VirD4/TraG family.</text>
</comment>
<keyword evidence="9" id="KW-1185">Reference proteome</keyword>
<protein>
    <submittedName>
        <fullName evidence="8">Conjugal transfer protein TraG</fullName>
    </submittedName>
</protein>
<evidence type="ECO:0000256" key="5">
    <source>
        <dbReference type="ARBA" id="ARBA00022989"/>
    </source>
</evidence>
<dbReference type="Gene3D" id="3.40.50.300">
    <property type="entry name" value="P-loop containing nucleotide triphosphate hydrolases"/>
    <property type="match status" value="1"/>
</dbReference>
<proteinExistence type="inferred from homology"/>
<gene>
    <name evidence="8" type="primary">traG</name>
    <name evidence="8" type="ORF">K227x_59170</name>
</gene>
<dbReference type="OrthoDB" id="9766496at2"/>
<organism evidence="8 9">
    <name type="scientific">Rubripirellula lacrimiformis</name>
    <dbReference type="NCBI Taxonomy" id="1930273"/>
    <lineage>
        <taxon>Bacteria</taxon>
        <taxon>Pseudomonadati</taxon>
        <taxon>Planctomycetota</taxon>
        <taxon>Planctomycetia</taxon>
        <taxon>Pirellulales</taxon>
        <taxon>Pirellulaceae</taxon>
        <taxon>Rubripirellula</taxon>
    </lineage>
</organism>
<dbReference type="InterPro" id="IPR003688">
    <property type="entry name" value="TraG/VirD4"/>
</dbReference>
<dbReference type="Pfam" id="PF02534">
    <property type="entry name" value="T4SS-DNA_transf"/>
    <property type="match status" value="1"/>
</dbReference>
<accession>A0A517NK44</accession>
<dbReference type="PANTHER" id="PTHR37937:SF1">
    <property type="entry name" value="CONJUGATIVE TRANSFER: DNA TRANSPORT"/>
    <property type="match status" value="1"/>
</dbReference>
<dbReference type="InterPro" id="IPR027417">
    <property type="entry name" value="P-loop_NTPase"/>
</dbReference>
<keyword evidence="3" id="KW-1003">Cell membrane</keyword>
<dbReference type="RefSeq" id="WP_145175511.1">
    <property type="nucleotide sequence ID" value="NZ_CP036525.1"/>
</dbReference>